<keyword evidence="1" id="KW-0812">Transmembrane</keyword>
<proteinExistence type="predicted"/>
<dbReference type="AlphaFoldDB" id="A0A182S981"/>
<sequence length="147" mass="15474">MQTSAVVKIDKGAGSPGGGAGLGLELQMAGNQFQEICPSIDTSGFVYNDRLAHNRRVRGISPAETTCTHQIAALTRSRGLARQDNGGHVVKLHLASKRSAIVCSSSTSGFDLALLYIFIAFVAFSIKGYTNKQFLGSAPCAQVSALE</sequence>
<evidence type="ECO:0000313" key="2">
    <source>
        <dbReference type="EnsemblMetazoa" id="AMAM002208-PA"/>
    </source>
</evidence>
<keyword evidence="1" id="KW-0472">Membrane</keyword>
<organism evidence="2 3">
    <name type="scientific">Anopheles maculatus</name>
    <dbReference type="NCBI Taxonomy" id="74869"/>
    <lineage>
        <taxon>Eukaryota</taxon>
        <taxon>Metazoa</taxon>
        <taxon>Ecdysozoa</taxon>
        <taxon>Arthropoda</taxon>
        <taxon>Hexapoda</taxon>
        <taxon>Insecta</taxon>
        <taxon>Pterygota</taxon>
        <taxon>Neoptera</taxon>
        <taxon>Endopterygota</taxon>
        <taxon>Diptera</taxon>
        <taxon>Nematocera</taxon>
        <taxon>Culicoidea</taxon>
        <taxon>Culicidae</taxon>
        <taxon>Anophelinae</taxon>
        <taxon>Anopheles</taxon>
        <taxon>Anopheles maculatus group</taxon>
    </lineage>
</organism>
<keyword evidence="3" id="KW-1185">Reference proteome</keyword>
<protein>
    <submittedName>
        <fullName evidence="2">Uncharacterized protein</fullName>
    </submittedName>
</protein>
<evidence type="ECO:0000313" key="3">
    <source>
        <dbReference type="Proteomes" id="UP000075901"/>
    </source>
</evidence>
<accession>A0A182S981</accession>
<name>A0A182S981_9DIPT</name>
<dbReference type="EnsemblMetazoa" id="AMAM002208-RA">
    <property type="protein sequence ID" value="AMAM002208-PA"/>
    <property type="gene ID" value="AMAM002208"/>
</dbReference>
<reference evidence="3" key="1">
    <citation type="submission" date="2013-09" db="EMBL/GenBank/DDBJ databases">
        <title>The Genome Sequence of Anopheles maculatus species B.</title>
        <authorList>
            <consortium name="The Broad Institute Genomics Platform"/>
            <person name="Neafsey D.E."/>
            <person name="Besansky N."/>
            <person name="Howell P."/>
            <person name="Walton C."/>
            <person name="Young S.K."/>
            <person name="Zeng Q."/>
            <person name="Gargeya S."/>
            <person name="Fitzgerald M."/>
            <person name="Haas B."/>
            <person name="Abouelleil A."/>
            <person name="Allen A.W."/>
            <person name="Alvarado L."/>
            <person name="Arachchi H.M."/>
            <person name="Berlin A.M."/>
            <person name="Chapman S.B."/>
            <person name="Gainer-Dewar J."/>
            <person name="Goldberg J."/>
            <person name="Griggs A."/>
            <person name="Gujja S."/>
            <person name="Hansen M."/>
            <person name="Howarth C."/>
            <person name="Imamovic A."/>
            <person name="Ireland A."/>
            <person name="Larimer J."/>
            <person name="McCowan C."/>
            <person name="Murphy C."/>
            <person name="Pearson M."/>
            <person name="Poon T.W."/>
            <person name="Priest M."/>
            <person name="Roberts A."/>
            <person name="Saif S."/>
            <person name="Shea T."/>
            <person name="Sisk P."/>
            <person name="Sykes S."/>
            <person name="Wortman J."/>
            <person name="Nusbaum C."/>
            <person name="Birren B."/>
        </authorList>
    </citation>
    <scope>NUCLEOTIDE SEQUENCE [LARGE SCALE GENOMIC DNA]</scope>
    <source>
        <strain evidence="3">maculatus3</strain>
    </source>
</reference>
<reference evidence="2" key="2">
    <citation type="submission" date="2020-05" db="UniProtKB">
        <authorList>
            <consortium name="EnsemblMetazoa"/>
        </authorList>
    </citation>
    <scope>IDENTIFICATION</scope>
    <source>
        <strain evidence="2">maculatus3</strain>
    </source>
</reference>
<feature type="transmembrane region" description="Helical" evidence="1">
    <location>
        <begin position="108"/>
        <end position="126"/>
    </location>
</feature>
<dbReference type="VEuPathDB" id="VectorBase:AMAM002208"/>
<keyword evidence="1" id="KW-1133">Transmembrane helix</keyword>
<evidence type="ECO:0000256" key="1">
    <source>
        <dbReference type="SAM" id="Phobius"/>
    </source>
</evidence>
<dbReference type="Proteomes" id="UP000075901">
    <property type="component" value="Unassembled WGS sequence"/>
</dbReference>